<evidence type="ECO:0000313" key="2">
    <source>
        <dbReference type="EMBL" id="KAL0373935.1"/>
    </source>
</evidence>
<dbReference type="PANTHER" id="PTHR24559">
    <property type="entry name" value="TRANSPOSON TY3-I GAG-POL POLYPROTEIN"/>
    <property type="match status" value="1"/>
</dbReference>
<reference evidence="2" key="2">
    <citation type="journal article" date="2024" name="Plant">
        <title>Genomic evolution and insights into agronomic trait innovations of Sesamum species.</title>
        <authorList>
            <person name="Miao H."/>
            <person name="Wang L."/>
            <person name="Qu L."/>
            <person name="Liu H."/>
            <person name="Sun Y."/>
            <person name="Le M."/>
            <person name="Wang Q."/>
            <person name="Wei S."/>
            <person name="Zheng Y."/>
            <person name="Lin W."/>
            <person name="Duan Y."/>
            <person name="Cao H."/>
            <person name="Xiong S."/>
            <person name="Wang X."/>
            <person name="Wei L."/>
            <person name="Li C."/>
            <person name="Ma Q."/>
            <person name="Ju M."/>
            <person name="Zhao R."/>
            <person name="Li G."/>
            <person name="Mu C."/>
            <person name="Tian Q."/>
            <person name="Mei H."/>
            <person name="Zhang T."/>
            <person name="Gao T."/>
            <person name="Zhang H."/>
        </authorList>
    </citation>
    <scope>NUCLEOTIDE SEQUENCE</scope>
    <source>
        <strain evidence="2">G02</strain>
    </source>
</reference>
<proteinExistence type="predicted"/>
<sequence length="273" mass="30999">MTQRNVYISRGNWKDRYNVGISPKNSTTPHKCQGKLKGGMANPGTQYQKDTYRQWKLSGHLIQRSLSENGVKKGRSHAKANHIDGVRGEHHSSPREIALPISLGEKPCTKTIVANFITVDTEYPSYNIILRRSTLDVIGAIISTKFPTRHGVGEVRGDQRSAREWKTAGVNEAVIQHELHGKEGSKPIRQKKQNYGNERNQVIQEEVQRLLKLGYIREVQYPEWISNVVLEPKTGGKWRMCVDFTDLNKACPKDSYRLSRIDLLWILPSGVSD</sequence>
<organism evidence="2">
    <name type="scientific">Sesamum radiatum</name>
    <name type="common">Black benniseed</name>
    <dbReference type="NCBI Taxonomy" id="300843"/>
    <lineage>
        <taxon>Eukaryota</taxon>
        <taxon>Viridiplantae</taxon>
        <taxon>Streptophyta</taxon>
        <taxon>Embryophyta</taxon>
        <taxon>Tracheophyta</taxon>
        <taxon>Spermatophyta</taxon>
        <taxon>Magnoliopsida</taxon>
        <taxon>eudicotyledons</taxon>
        <taxon>Gunneridae</taxon>
        <taxon>Pentapetalae</taxon>
        <taxon>asterids</taxon>
        <taxon>lamiids</taxon>
        <taxon>Lamiales</taxon>
        <taxon>Pedaliaceae</taxon>
        <taxon>Sesamum</taxon>
    </lineage>
</organism>
<dbReference type="EMBL" id="JACGWJ010000014">
    <property type="protein sequence ID" value="KAL0373935.1"/>
    <property type="molecule type" value="Genomic_DNA"/>
</dbReference>
<dbReference type="AlphaFoldDB" id="A0AAW2R143"/>
<dbReference type="InterPro" id="IPR043502">
    <property type="entry name" value="DNA/RNA_pol_sf"/>
</dbReference>
<name>A0AAW2R143_SESRA</name>
<dbReference type="PANTHER" id="PTHR24559:SF444">
    <property type="entry name" value="REVERSE TRANSCRIPTASE DOMAIN-CONTAINING PROTEIN"/>
    <property type="match status" value="1"/>
</dbReference>
<dbReference type="InterPro" id="IPR053134">
    <property type="entry name" value="RNA-dir_DNA_polymerase"/>
</dbReference>
<comment type="caution">
    <text evidence="2">The sequence shown here is derived from an EMBL/GenBank/DDBJ whole genome shotgun (WGS) entry which is preliminary data.</text>
</comment>
<feature type="region of interest" description="Disordered" evidence="1">
    <location>
        <begin position="22"/>
        <end position="43"/>
    </location>
</feature>
<evidence type="ECO:0000256" key="1">
    <source>
        <dbReference type="SAM" id="MobiDB-lite"/>
    </source>
</evidence>
<gene>
    <name evidence="2" type="ORF">Sradi_3309200</name>
</gene>
<protein>
    <submittedName>
        <fullName evidence="2">Uncharacterized protein</fullName>
    </submittedName>
</protein>
<dbReference type="Gene3D" id="3.10.10.10">
    <property type="entry name" value="HIV Type 1 Reverse Transcriptase, subunit A, domain 1"/>
    <property type="match status" value="1"/>
</dbReference>
<dbReference type="SUPFAM" id="SSF56672">
    <property type="entry name" value="DNA/RNA polymerases"/>
    <property type="match status" value="1"/>
</dbReference>
<reference evidence="2" key="1">
    <citation type="submission" date="2020-06" db="EMBL/GenBank/DDBJ databases">
        <authorList>
            <person name="Li T."/>
            <person name="Hu X."/>
            <person name="Zhang T."/>
            <person name="Song X."/>
            <person name="Zhang H."/>
            <person name="Dai N."/>
            <person name="Sheng W."/>
            <person name="Hou X."/>
            <person name="Wei L."/>
        </authorList>
    </citation>
    <scope>NUCLEOTIDE SEQUENCE</scope>
    <source>
        <strain evidence="2">G02</strain>
        <tissue evidence="2">Leaf</tissue>
    </source>
</reference>
<accession>A0AAW2R143</accession>